<gene>
    <name evidence="1" type="ORF">PAUS00366_LOCUS17436</name>
</gene>
<name>A0A7S4ARN9_9STRA</name>
<evidence type="ECO:0000313" key="1">
    <source>
        <dbReference type="EMBL" id="CAE0724679.1"/>
    </source>
</evidence>
<accession>A0A7S4ARN9</accession>
<protein>
    <submittedName>
        <fullName evidence="1">Uncharacterized protein</fullName>
    </submittedName>
</protein>
<proteinExistence type="predicted"/>
<reference evidence="1" key="1">
    <citation type="submission" date="2021-01" db="EMBL/GenBank/DDBJ databases">
        <authorList>
            <person name="Corre E."/>
            <person name="Pelletier E."/>
            <person name="Niang G."/>
            <person name="Scheremetjew M."/>
            <person name="Finn R."/>
            <person name="Kale V."/>
            <person name="Holt S."/>
            <person name="Cochrane G."/>
            <person name="Meng A."/>
            <person name="Brown T."/>
            <person name="Cohen L."/>
        </authorList>
    </citation>
    <scope>NUCLEOTIDE SEQUENCE</scope>
    <source>
        <strain evidence="1">10249 10 AB</strain>
    </source>
</reference>
<sequence>MKFCFHTYTVDWLGVKLEIKPVDHYMIDDVIEIGMQPRGSYKENILDMCYAIDEVIEDSELFESTDVLDRTYSKVTAKEVAAQQRHLNKEEQANVEKVLAK</sequence>
<organism evidence="1">
    <name type="scientific">Pseudo-nitzschia australis</name>
    <dbReference type="NCBI Taxonomy" id="44445"/>
    <lineage>
        <taxon>Eukaryota</taxon>
        <taxon>Sar</taxon>
        <taxon>Stramenopiles</taxon>
        <taxon>Ochrophyta</taxon>
        <taxon>Bacillariophyta</taxon>
        <taxon>Bacillariophyceae</taxon>
        <taxon>Bacillariophycidae</taxon>
        <taxon>Bacillariales</taxon>
        <taxon>Bacillariaceae</taxon>
        <taxon>Pseudo-nitzschia</taxon>
    </lineage>
</organism>
<dbReference type="EMBL" id="HBIX01025385">
    <property type="protein sequence ID" value="CAE0724679.1"/>
    <property type="molecule type" value="Transcribed_RNA"/>
</dbReference>
<dbReference type="AlphaFoldDB" id="A0A7S4ARN9"/>